<accession>A0A540NTB5</accession>
<dbReference type="AlphaFoldDB" id="A0A540NTB5"/>
<dbReference type="EMBL" id="VIEB01000008">
    <property type="protein sequence ID" value="TQE13893.1"/>
    <property type="molecule type" value="Genomic_DNA"/>
</dbReference>
<evidence type="ECO:0000313" key="3">
    <source>
        <dbReference type="Proteomes" id="UP000315295"/>
    </source>
</evidence>
<evidence type="ECO:0000256" key="1">
    <source>
        <dbReference type="SAM" id="MobiDB-lite"/>
    </source>
</evidence>
<comment type="caution">
    <text evidence="2">The sequence shown here is derived from an EMBL/GenBank/DDBJ whole genome shotgun (WGS) entry which is preliminary data.</text>
</comment>
<reference evidence="2 3" key="1">
    <citation type="journal article" date="2019" name="G3 (Bethesda)">
        <title>Sequencing of a Wild Apple (Malus baccata) Genome Unravels the Differences Between Cultivated and Wild Apple Species Regarding Disease Resistance and Cold Tolerance.</title>
        <authorList>
            <person name="Chen X."/>
        </authorList>
    </citation>
    <scope>NUCLEOTIDE SEQUENCE [LARGE SCALE GENOMIC DNA]</scope>
    <source>
        <strain evidence="3">cv. Shandingzi</strain>
        <tissue evidence="2">Leaves</tissue>
    </source>
</reference>
<keyword evidence="3" id="KW-1185">Reference proteome</keyword>
<gene>
    <name evidence="2" type="ORF">C1H46_000524</name>
</gene>
<organism evidence="2 3">
    <name type="scientific">Malus baccata</name>
    <name type="common">Siberian crab apple</name>
    <name type="synonym">Pyrus baccata</name>
    <dbReference type="NCBI Taxonomy" id="106549"/>
    <lineage>
        <taxon>Eukaryota</taxon>
        <taxon>Viridiplantae</taxon>
        <taxon>Streptophyta</taxon>
        <taxon>Embryophyta</taxon>
        <taxon>Tracheophyta</taxon>
        <taxon>Spermatophyta</taxon>
        <taxon>Magnoliopsida</taxon>
        <taxon>eudicotyledons</taxon>
        <taxon>Gunneridae</taxon>
        <taxon>Pentapetalae</taxon>
        <taxon>rosids</taxon>
        <taxon>fabids</taxon>
        <taxon>Rosales</taxon>
        <taxon>Rosaceae</taxon>
        <taxon>Amygdaloideae</taxon>
        <taxon>Maleae</taxon>
        <taxon>Malus</taxon>
    </lineage>
</organism>
<name>A0A540NTB5_MALBA</name>
<dbReference type="Proteomes" id="UP000315295">
    <property type="component" value="Unassembled WGS sequence"/>
</dbReference>
<sequence length="129" mass="14282">MGGCSPEKTSPCVGPSCKQTSRGDELDPSGSWIWASSEGGGVGMTGYRECSRFEWRCADVGYEEEDQGSCKRLRRMRDQVLGTNGRCAGVGDERQVCRSRQANRTRGCMDLVVVVQTEVRGGCDEWLWF</sequence>
<proteinExistence type="predicted"/>
<evidence type="ECO:0000313" key="2">
    <source>
        <dbReference type="EMBL" id="TQE13893.1"/>
    </source>
</evidence>
<feature type="region of interest" description="Disordered" evidence="1">
    <location>
        <begin position="1"/>
        <end position="29"/>
    </location>
</feature>
<protein>
    <submittedName>
        <fullName evidence="2">Uncharacterized protein</fullName>
    </submittedName>
</protein>